<evidence type="ECO:0000313" key="3">
    <source>
        <dbReference type="Proteomes" id="UP001530400"/>
    </source>
</evidence>
<feature type="region of interest" description="Disordered" evidence="1">
    <location>
        <begin position="1"/>
        <end position="65"/>
    </location>
</feature>
<accession>A0ABD3NK96</accession>
<evidence type="ECO:0000256" key="1">
    <source>
        <dbReference type="SAM" id="MobiDB-lite"/>
    </source>
</evidence>
<proteinExistence type="predicted"/>
<name>A0ABD3NK96_9STRA</name>
<reference evidence="2 3" key="1">
    <citation type="submission" date="2024-10" db="EMBL/GenBank/DDBJ databases">
        <title>Updated reference genomes for cyclostephanoid diatoms.</title>
        <authorList>
            <person name="Roberts W.R."/>
            <person name="Alverson A.J."/>
        </authorList>
    </citation>
    <scope>NUCLEOTIDE SEQUENCE [LARGE SCALE GENOMIC DNA]</scope>
    <source>
        <strain evidence="2 3">AJA010-31</strain>
    </source>
</reference>
<gene>
    <name evidence="2" type="ORF">ACHAWO_003574</name>
</gene>
<sequence>MAESTPVPTPFPSFESVTSPPTPVPTPFPMDKISVVPTPAPSFGATPTVSKETTGPPTMYAGRDN</sequence>
<feature type="compositionally biased region" description="Polar residues" evidence="1">
    <location>
        <begin position="45"/>
        <end position="56"/>
    </location>
</feature>
<protein>
    <submittedName>
        <fullName evidence="2">Uncharacterized protein</fullName>
    </submittedName>
</protein>
<dbReference type="AlphaFoldDB" id="A0ABD3NK96"/>
<comment type="caution">
    <text evidence="2">The sequence shown here is derived from an EMBL/GenBank/DDBJ whole genome shotgun (WGS) entry which is preliminary data.</text>
</comment>
<dbReference type="EMBL" id="JALLPJ020001170">
    <property type="protein sequence ID" value="KAL3774996.1"/>
    <property type="molecule type" value="Genomic_DNA"/>
</dbReference>
<organism evidence="2 3">
    <name type="scientific">Cyclotella atomus</name>
    <dbReference type="NCBI Taxonomy" id="382360"/>
    <lineage>
        <taxon>Eukaryota</taxon>
        <taxon>Sar</taxon>
        <taxon>Stramenopiles</taxon>
        <taxon>Ochrophyta</taxon>
        <taxon>Bacillariophyta</taxon>
        <taxon>Coscinodiscophyceae</taxon>
        <taxon>Thalassiosirophycidae</taxon>
        <taxon>Stephanodiscales</taxon>
        <taxon>Stephanodiscaceae</taxon>
        <taxon>Cyclotella</taxon>
    </lineage>
</organism>
<dbReference type="Proteomes" id="UP001530400">
    <property type="component" value="Unassembled WGS sequence"/>
</dbReference>
<evidence type="ECO:0000313" key="2">
    <source>
        <dbReference type="EMBL" id="KAL3774996.1"/>
    </source>
</evidence>
<keyword evidence="3" id="KW-1185">Reference proteome</keyword>